<dbReference type="Proteomes" id="UP000507470">
    <property type="component" value="Unassembled WGS sequence"/>
</dbReference>
<dbReference type="GO" id="GO:0098609">
    <property type="term" value="P:cell-cell adhesion"/>
    <property type="evidence" value="ECO:0007669"/>
    <property type="project" value="TreeGrafter"/>
</dbReference>
<comment type="subcellular location">
    <subcellularLocation>
        <location evidence="1">Membrane</location>
        <topology evidence="1">Single-pass type I membrane protein</topology>
    </subcellularLocation>
</comment>
<dbReference type="PANTHER" id="PTHR11640">
    <property type="entry name" value="NEPHRIN"/>
    <property type="match status" value="1"/>
</dbReference>
<evidence type="ECO:0000313" key="8">
    <source>
        <dbReference type="EMBL" id="CAC5387529.1"/>
    </source>
</evidence>
<evidence type="ECO:0000259" key="7">
    <source>
        <dbReference type="PROSITE" id="PS50835"/>
    </source>
</evidence>
<evidence type="ECO:0000256" key="6">
    <source>
        <dbReference type="SAM" id="Phobius"/>
    </source>
</evidence>
<evidence type="ECO:0000256" key="3">
    <source>
        <dbReference type="ARBA" id="ARBA00023157"/>
    </source>
</evidence>
<keyword evidence="2 6" id="KW-0472">Membrane</keyword>
<dbReference type="InterPro" id="IPR003599">
    <property type="entry name" value="Ig_sub"/>
</dbReference>
<dbReference type="OrthoDB" id="6061647at2759"/>
<dbReference type="PANTHER" id="PTHR11640:SF164">
    <property type="entry name" value="MAM DOMAIN-CONTAINING GLYCOSYLPHOSPHATIDYLINOSITOL ANCHOR PROTEIN 1"/>
    <property type="match status" value="1"/>
</dbReference>
<dbReference type="SUPFAM" id="SSF48726">
    <property type="entry name" value="Immunoglobulin"/>
    <property type="match status" value="2"/>
</dbReference>
<dbReference type="Gene3D" id="2.60.40.10">
    <property type="entry name" value="Immunoglobulins"/>
    <property type="match status" value="1"/>
</dbReference>
<keyword evidence="4" id="KW-0325">Glycoprotein</keyword>
<keyword evidence="5" id="KW-0393">Immunoglobulin domain</keyword>
<dbReference type="InterPro" id="IPR051275">
    <property type="entry name" value="Cell_adhesion_signaling"/>
</dbReference>
<proteinExistence type="predicted"/>
<evidence type="ECO:0000256" key="1">
    <source>
        <dbReference type="ARBA" id="ARBA00004479"/>
    </source>
</evidence>
<evidence type="ECO:0000256" key="5">
    <source>
        <dbReference type="ARBA" id="ARBA00023319"/>
    </source>
</evidence>
<evidence type="ECO:0000256" key="2">
    <source>
        <dbReference type="ARBA" id="ARBA00023136"/>
    </source>
</evidence>
<keyword evidence="6" id="KW-0812">Transmembrane</keyword>
<dbReference type="EMBL" id="CACVKT020004014">
    <property type="protein sequence ID" value="CAC5387529.1"/>
    <property type="molecule type" value="Genomic_DNA"/>
</dbReference>
<dbReference type="InterPro" id="IPR007110">
    <property type="entry name" value="Ig-like_dom"/>
</dbReference>
<dbReference type="GO" id="GO:0050839">
    <property type="term" value="F:cell adhesion molecule binding"/>
    <property type="evidence" value="ECO:0007669"/>
    <property type="project" value="TreeGrafter"/>
</dbReference>
<dbReference type="SMART" id="SM00409">
    <property type="entry name" value="IG"/>
    <property type="match status" value="1"/>
</dbReference>
<name>A0A6J8BXT0_MYTCO</name>
<dbReference type="AlphaFoldDB" id="A0A6J8BXT0"/>
<evidence type="ECO:0000313" key="9">
    <source>
        <dbReference type="Proteomes" id="UP000507470"/>
    </source>
</evidence>
<dbReference type="GO" id="GO:0005911">
    <property type="term" value="C:cell-cell junction"/>
    <property type="evidence" value="ECO:0007669"/>
    <property type="project" value="TreeGrafter"/>
</dbReference>
<protein>
    <recommendedName>
        <fullName evidence="7">Ig-like domain-containing protein</fullName>
    </recommendedName>
</protein>
<accession>A0A6J8BXT0</accession>
<keyword evidence="9" id="KW-1185">Reference proteome</keyword>
<feature type="domain" description="Ig-like" evidence="7">
    <location>
        <begin position="111"/>
        <end position="191"/>
    </location>
</feature>
<dbReference type="InterPro" id="IPR013783">
    <property type="entry name" value="Ig-like_fold"/>
</dbReference>
<dbReference type="GO" id="GO:0005886">
    <property type="term" value="C:plasma membrane"/>
    <property type="evidence" value="ECO:0007669"/>
    <property type="project" value="TreeGrafter"/>
</dbReference>
<keyword evidence="3" id="KW-1015">Disulfide bond</keyword>
<dbReference type="PROSITE" id="PS50835">
    <property type="entry name" value="IG_LIKE"/>
    <property type="match status" value="1"/>
</dbReference>
<gene>
    <name evidence="8" type="ORF">MCOR_22846</name>
</gene>
<reference evidence="8 9" key="1">
    <citation type="submission" date="2020-06" db="EMBL/GenBank/DDBJ databases">
        <authorList>
            <person name="Li R."/>
            <person name="Bekaert M."/>
        </authorList>
    </citation>
    <scope>NUCLEOTIDE SEQUENCE [LARGE SCALE GENOMIC DNA]</scope>
    <source>
        <strain evidence="9">wild</strain>
    </source>
</reference>
<feature type="transmembrane region" description="Helical" evidence="6">
    <location>
        <begin position="392"/>
        <end position="416"/>
    </location>
</feature>
<evidence type="ECO:0000256" key="4">
    <source>
        <dbReference type="ARBA" id="ARBA00023180"/>
    </source>
</evidence>
<dbReference type="InterPro" id="IPR036179">
    <property type="entry name" value="Ig-like_dom_sf"/>
</dbReference>
<sequence>MNMMKVFLIGIHGYLYLQILSFVSGGLLKPKIFFDKYPFVGERIHFKCNLGKERNNSYTYFYGDRHDRHNFLDVTHSDKGRNGLVFCQSTNRNGDVSEFSNVLTLDPHYGPEDVQISPTGNVYNVTEHDKLSLVCSAKCYPGCDFFWTYKQGQTAGRNLIIENLKRLEGGLYRCHANHTEVTTKTKSHDITINVLYSPTFSVYIKFSVNYTTSWSYTFTEGKLSLIVIIESNPTSSIRMYSSDFYTQIAAQCSSNGNYYSIGVSYMSCEKTGNYTLVASNGIGRSSYRTVQLTIQCKPKETILLRNETHTELGKEWVVQLSVVSNPKPNVTWANKTSFLWEIIKMDDFRFNFTSVLKADQLSDYGIYEIKICNTIGCITEYVVLKQKEKINYLVYAVSGGVAVLFFIYLATCWLCCRYKQQKSKATNPQTKNIPENHDHENSEHLYDDNIIPPSYFPNVHYVNSGHEDTNAFTNLGYVDLQHLKQEMANRKNKYDPLPRNYVNKKY</sequence>
<keyword evidence="6" id="KW-1133">Transmembrane helix</keyword>
<organism evidence="8 9">
    <name type="scientific">Mytilus coruscus</name>
    <name type="common">Sea mussel</name>
    <dbReference type="NCBI Taxonomy" id="42192"/>
    <lineage>
        <taxon>Eukaryota</taxon>
        <taxon>Metazoa</taxon>
        <taxon>Spiralia</taxon>
        <taxon>Lophotrochozoa</taxon>
        <taxon>Mollusca</taxon>
        <taxon>Bivalvia</taxon>
        <taxon>Autobranchia</taxon>
        <taxon>Pteriomorphia</taxon>
        <taxon>Mytilida</taxon>
        <taxon>Mytiloidea</taxon>
        <taxon>Mytilidae</taxon>
        <taxon>Mytilinae</taxon>
        <taxon>Mytilus</taxon>
    </lineage>
</organism>